<dbReference type="PANTHER" id="PTHR47961">
    <property type="entry name" value="DNA POLYMERASE THETA, PUTATIVE (AFU_ORTHOLOGUE AFUA_1G05260)-RELATED"/>
    <property type="match status" value="1"/>
</dbReference>
<reference evidence="7" key="2">
    <citation type="submission" date="2024-02" db="EMBL/GenBank/DDBJ databases">
        <authorList>
            <person name="Prathaban M."/>
            <person name="Mythili R."/>
            <person name="Sharmila Devi N."/>
            <person name="Sobanaa M."/>
            <person name="Prathiviraj R."/>
            <person name="Selvin J."/>
        </authorList>
    </citation>
    <scope>NUCLEOTIDE SEQUENCE</scope>
    <source>
        <strain evidence="7">MP1014</strain>
    </source>
</reference>
<dbReference type="PROSITE" id="PS51192">
    <property type="entry name" value="HELICASE_ATP_BIND_1"/>
    <property type="match status" value="1"/>
</dbReference>
<evidence type="ECO:0000256" key="1">
    <source>
        <dbReference type="ARBA" id="ARBA00022741"/>
    </source>
</evidence>
<comment type="caution">
    <text evidence="7">The sequence shown here is derived from an EMBL/GenBank/DDBJ whole genome shotgun (WGS) entry which is preliminary data.</text>
</comment>
<keyword evidence="1" id="KW-0547">Nucleotide-binding</keyword>
<dbReference type="SUPFAM" id="SSF52540">
    <property type="entry name" value="P-loop containing nucleoside triphosphate hydrolases"/>
    <property type="match status" value="1"/>
</dbReference>
<dbReference type="SMART" id="SM00487">
    <property type="entry name" value="DEXDc"/>
    <property type="match status" value="1"/>
</dbReference>
<organism evidence="7 8">
    <name type="scientific">Isoptericola haloaureus</name>
    <dbReference type="NCBI Taxonomy" id="1542902"/>
    <lineage>
        <taxon>Bacteria</taxon>
        <taxon>Bacillati</taxon>
        <taxon>Actinomycetota</taxon>
        <taxon>Actinomycetes</taxon>
        <taxon>Micrococcales</taxon>
        <taxon>Promicromonosporaceae</taxon>
        <taxon>Isoptericola</taxon>
    </lineage>
</organism>
<dbReference type="Proteomes" id="UP001310387">
    <property type="component" value="Unassembled WGS sequence"/>
</dbReference>
<evidence type="ECO:0000256" key="4">
    <source>
        <dbReference type="ARBA" id="ARBA00022840"/>
    </source>
</evidence>
<dbReference type="InterPro" id="IPR001650">
    <property type="entry name" value="Helicase_C-like"/>
</dbReference>
<feature type="domain" description="Helicase ATP-binding" evidence="5">
    <location>
        <begin position="105"/>
        <end position="318"/>
    </location>
</feature>
<keyword evidence="2" id="KW-0378">Hydrolase</keyword>
<evidence type="ECO:0000256" key="3">
    <source>
        <dbReference type="ARBA" id="ARBA00022806"/>
    </source>
</evidence>
<keyword evidence="3 7" id="KW-0347">Helicase</keyword>
<name>A0ABU7Z783_9MICO</name>
<dbReference type="Gene3D" id="3.40.50.300">
    <property type="entry name" value="P-loop containing nucleotide triphosphate hydrolases"/>
    <property type="match status" value="2"/>
</dbReference>
<dbReference type="InterPro" id="IPR027417">
    <property type="entry name" value="P-loop_NTPase"/>
</dbReference>
<keyword evidence="4" id="KW-0067">ATP-binding</keyword>
<evidence type="ECO:0000259" key="5">
    <source>
        <dbReference type="PROSITE" id="PS51192"/>
    </source>
</evidence>
<protein>
    <submittedName>
        <fullName evidence="7">DEAD/DEAH box helicase</fullName>
    </submittedName>
</protein>
<dbReference type="EMBL" id="JBAGLP010000117">
    <property type="protein sequence ID" value="MEG3615277.1"/>
    <property type="molecule type" value="Genomic_DNA"/>
</dbReference>
<dbReference type="RefSeq" id="WP_332901946.1">
    <property type="nucleotide sequence ID" value="NZ_JBAGLP010000117.1"/>
</dbReference>
<evidence type="ECO:0000259" key="6">
    <source>
        <dbReference type="PROSITE" id="PS51194"/>
    </source>
</evidence>
<accession>A0ABU7Z783</accession>
<reference evidence="7" key="1">
    <citation type="journal article" date="2024" name="Antonie Van Leeuwenhoek">
        <title>Isoptericola haloaureus sp. nov., a dimorphic actinobacterium isolated from mangrove sediments of southeast India, implicating biosaline agricultural significance through nitrogen fixation and salt tolerance genes.</title>
        <authorList>
            <person name="Prathaban M."/>
            <person name="Prathiviraj R."/>
            <person name="Ravichandran M."/>
            <person name="Natarajan S.D."/>
            <person name="Sobanaa M."/>
            <person name="Hari Krishna Kumar S."/>
            <person name="Chandrasekar V."/>
            <person name="Selvin J."/>
        </authorList>
    </citation>
    <scope>NUCLEOTIDE SEQUENCE</scope>
    <source>
        <strain evidence="7">MP1014</strain>
    </source>
</reference>
<feature type="domain" description="Helicase C-terminal" evidence="6">
    <location>
        <begin position="277"/>
        <end position="465"/>
    </location>
</feature>
<keyword evidence="8" id="KW-1185">Reference proteome</keyword>
<dbReference type="Pfam" id="PF00270">
    <property type="entry name" value="DEAD"/>
    <property type="match status" value="1"/>
</dbReference>
<evidence type="ECO:0000256" key="2">
    <source>
        <dbReference type="ARBA" id="ARBA00022801"/>
    </source>
</evidence>
<evidence type="ECO:0000313" key="8">
    <source>
        <dbReference type="Proteomes" id="UP001310387"/>
    </source>
</evidence>
<dbReference type="InterPro" id="IPR014001">
    <property type="entry name" value="Helicase_ATP-bd"/>
</dbReference>
<proteinExistence type="predicted"/>
<dbReference type="SMART" id="SM00490">
    <property type="entry name" value="HELICc"/>
    <property type="match status" value="1"/>
</dbReference>
<dbReference type="InterPro" id="IPR011545">
    <property type="entry name" value="DEAD/DEAH_box_helicase_dom"/>
</dbReference>
<dbReference type="PANTHER" id="PTHR47961:SF6">
    <property type="entry name" value="DNA-DIRECTED DNA POLYMERASE"/>
    <property type="match status" value="1"/>
</dbReference>
<dbReference type="InterPro" id="IPR050474">
    <property type="entry name" value="Hel308_SKI2-like"/>
</dbReference>
<evidence type="ECO:0000313" key="7">
    <source>
        <dbReference type="EMBL" id="MEG3615277.1"/>
    </source>
</evidence>
<dbReference type="GO" id="GO:0004386">
    <property type="term" value="F:helicase activity"/>
    <property type="evidence" value="ECO:0007669"/>
    <property type="project" value="UniProtKB-KW"/>
</dbReference>
<sequence length="714" mass="80007">MAGNLEAGRVVLDTFEQIREISLLALDPGREVEGRERLIRFLDAYDGLSNRPTVDTLCARFGLYPYMGPSVDELGSWEAFAVELHTPPELAEEGFTFHSEQQRVYQRLMDGESVILSAPTSFGKSALVDALVASEQWSTFVLIVPTIALVDETRRRLAKFRNEYRIVTHPTEEFASKNIIVMTQERFLEVDSLPEVDFFMIDEFYKLGSGAQEDPRRSLLNLAWRRLSATGAQYYLIGPNVDRLDERLPARLRDNLVRTDFRPVAVDVVDRSSIEDQESDLVELVSRDLRGSTLVFTGTPKKAVTLSRLLESAVNVSPDGTGVNVADWIADNYYADWDVPHALRAGVATHTGPLPRSLQRIMIRLFNDGLVPAMVCTSTLIEGVNTSARNVVIFEKKIDGQLIDFFTFNNIRGRAGRMFRNFVGQVVTYMPVPHIEETVVDIPVESQSELAADADLVHIDELDLTAESRERVGPVLAQDILSLRAIRANRGYDPELQLLAARQMAEMSMADAEAISWSGNPRVEQAKATLEFAFKFLLSGRQRRLMSFSALWGKLQNARINAGDMRAQVEQQARYAFKNQSTSDIVDDVLKFQRNWMGFTIPSMLRAMQVIHAEVLADRRGLSRANYEYLIREIEGLYLPSGVAQLEDYGIPIPLGLRLRELGLRGSDVHQLLEGLVDFAGDARLVSQLSSVEQWILEDAVVGIAGPHSGLFSH</sequence>
<dbReference type="PROSITE" id="PS51194">
    <property type="entry name" value="HELICASE_CTER"/>
    <property type="match status" value="1"/>
</dbReference>
<gene>
    <name evidence="7" type="ORF">V5O49_09115</name>
</gene>